<protein>
    <submittedName>
        <fullName evidence="1">Uncharacterized protein</fullName>
    </submittedName>
</protein>
<reference evidence="2" key="1">
    <citation type="journal article" date="2019" name="Int. J. Syst. Evol. Microbiol.">
        <title>The Global Catalogue of Microorganisms (GCM) 10K type strain sequencing project: providing services to taxonomists for standard genome sequencing and annotation.</title>
        <authorList>
            <consortium name="The Broad Institute Genomics Platform"/>
            <consortium name="The Broad Institute Genome Sequencing Center for Infectious Disease"/>
            <person name="Wu L."/>
            <person name="Ma J."/>
        </authorList>
    </citation>
    <scope>NUCLEOTIDE SEQUENCE [LARGE SCALE GENOMIC DNA]</scope>
    <source>
        <strain evidence="2">JCM 18956</strain>
    </source>
</reference>
<gene>
    <name evidence="1" type="ORF">GCM10025780_00930</name>
</gene>
<accession>A0ABP8VJQ6</accession>
<evidence type="ECO:0000313" key="1">
    <source>
        <dbReference type="EMBL" id="GAA4664016.1"/>
    </source>
</evidence>
<name>A0ABP8VJQ6_9MICO</name>
<comment type="caution">
    <text evidence="1">The sequence shown here is derived from an EMBL/GenBank/DDBJ whole genome shotgun (WGS) entry which is preliminary data.</text>
</comment>
<evidence type="ECO:0000313" key="2">
    <source>
        <dbReference type="Proteomes" id="UP001501295"/>
    </source>
</evidence>
<organism evidence="1 2">
    <name type="scientific">Frondihabitans cladoniiphilus</name>
    <dbReference type="NCBI Taxonomy" id="715785"/>
    <lineage>
        <taxon>Bacteria</taxon>
        <taxon>Bacillati</taxon>
        <taxon>Actinomycetota</taxon>
        <taxon>Actinomycetes</taxon>
        <taxon>Micrococcales</taxon>
        <taxon>Microbacteriaceae</taxon>
        <taxon>Frondihabitans</taxon>
    </lineage>
</organism>
<dbReference type="Proteomes" id="UP001501295">
    <property type="component" value="Unassembled WGS sequence"/>
</dbReference>
<sequence>MPPKAAALVAVAASTLLVLDVDEPAVELVEQPARTATTAALNATPATMRDLFTYFLQERQRESVVPDRGIRRSIGAMVAVPRYGDTPHR</sequence>
<keyword evidence="2" id="KW-1185">Reference proteome</keyword>
<dbReference type="EMBL" id="BAABLM010000001">
    <property type="protein sequence ID" value="GAA4664016.1"/>
    <property type="molecule type" value="Genomic_DNA"/>
</dbReference>
<proteinExistence type="predicted"/>